<protein>
    <recommendedName>
        <fullName evidence="3">WalW protein</fullName>
    </recommendedName>
</protein>
<dbReference type="RefSeq" id="WP_245836495.1">
    <property type="nucleotide sequence ID" value="NZ_FZPA01000001.1"/>
</dbReference>
<keyword evidence="2" id="KW-1185">Reference proteome</keyword>
<dbReference type="SUPFAM" id="SSF88713">
    <property type="entry name" value="Glycoside hydrolase/deacetylase"/>
    <property type="match status" value="1"/>
</dbReference>
<accession>A0A239EJ19</accession>
<dbReference type="EMBL" id="FZPA01000001">
    <property type="protein sequence ID" value="SNS44391.1"/>
    <property type="molecule type" value="Genomic_DNA"/>
</dbReference>
<name>A0A239EJ19_9SPHN</name>
<dbReference type="Gene3D" id="3.20.20.370">
    <property type="entry name" value="Glycoside hydrolase/deacetylase"/>
    <property type="match status" value="1"/>
</dbReference>
<evidence type="ECO:0000313" key="2">
    <source>
        <dbReference type="Proteomes" id="UP000198339"/>
    </source>
</evidence>
<reference evidence="1 2" key="1">
    <citation type="submission" date="2017-06" db="EMBL/GenBank/DDBJ databases">
        <authorList>
            <person name="Kim H.J."/>
            <person name="Triplett B.A."/>
        </authorList>
    </citation>
    <scope>NUCLEOTIDE SEQUENCE [LARGE SCALE GENOMIC DNA]</scope>
    <source>
        <strain evidence="1 2">DS15</strain>
    </source>
</reference>
<evidence type="ECO:0008006" key="3">
    <source>
        <dbReference type="Google" id="ProtNLM"/>
    </source>
</evidence>
<proteinExistence type="predicted"/>
<dbReference type="InterPro" id="IPR011330">
    <property type="entry name" value="Glyco_hydro/deAcase_b/a-brl"/>
</dbReference>
<gene>
    <name evidence="1" type="ORF">SAMN06295955_101796</name>
</gene>
<dbReference type="Proteomes" id="UP000198339">
    <property type="component" value="Unassembled WGS sequence"/>
</dbReference>
<evidence type="ECO:0000313" key="1">
    <source>
        <dbReference type="EMBL" id="SNS44391.1"/>
    </source>
</evidence>
<sequence>MAEGSGLQAGGNLFDRPASADVIRLADGERPRFWVTIDTEEDFDWSKPFARKGYRLDSVPALADCQAWFERAGVAPIYLVDWPIVADERARAILGDAQAGGRCDIGAQLHPWVTPPHDEAVNERNSYTGNLPPDLQRAKMRALRDAIRDAFGVAPTVYRAGRYGLGPETAAMLTQLGFRCDTSVRSGFDYRGGHGPDYREAPLHPWRVRTEAGDLLEVPVTTLFGGLLGSRGRGLYHRVAREGTHARALLARLGLVERIALTPEGIPAARACRAIDIAVEQRLPLLTFSFHSPSLQPGNTPYVRSGADLEQFYRWWDVVLSHLARRGVEPAHADAVVAMAAD</sequence>
<dbReference type="AlphaFoldDB" id="A0A239EJ19"/>
<organism evidence="1 2">
    <name type="scientific">Sphingopyxis indica</name>
    <dbReference type="NCBI Taxonomy" id="436663"/>
    <lineage>
        <taxon>Bacteria</taxon>
        <taxon>Pseudomonadati</taxon>
        <taxon>Pseudomonadota</taxon>
        <taxon>Alphaproteobacteria</taxon>
        <taxon>Sphingomonadales</taxon>
        <taxon>Sphingomonadaceae</taxon>
        <taxon>Sphingopyxis</taxon>
    </lineage>
</organism>
<dbReference type="GO" id="GO:0005975">
    <property type="term" value="P:carbohydrate metabolic process"/>
    <property type="evidence" value="ECO:0007669"/>
    <property type="project" value="InterPro"/>
</dbReference>
<dbReference type="CDD" id="cd10935">
    <property type="entry name" value="CE4_WalW"/>
    <property type="match status" value="1"/>
</dbReference>